<gene>
    <name evidence="2" type="ORF">D9615_005476</name>
</gene>
<dbReference type="InterPro" id="IPR017926">
    <property type="entry name" value="GATASE"/>
</dbReference>
<evidence type="ECO:0000313" key="3">
    <source>
        <dbReference type="Proteomes" id="UP000565441"/>
    </source>
</evidence>
<dbReference type="Pfam" id="PF00117">
    <property type="entry name" value="GATase"/>
    <property type="match status" value="1"/>
</dbReference>
<dbReference type="PROSITE" id="PS51273">
    <property type="entry name" value="GATASE_TYPE_1"/>
    <property type="match status" value="1"/>
</dbReference>
<dbReference type="OrthoDB" id="92161at2759"/>
<dbReference type="GO" id="GO:0005829">
    <property type="term" value="C:cytosol"/>
    <property type="evidence" value="ECO:0007669"/>
    <property type="project" value="TreeGrafter"/>
</dbReference>
<dbReference type="Gene3D" id="3.40.50.880">
    <property type="match status" value="1"/>
</dbReference>
<keyword evidence="3" id="KW-1185">Reference proteome</keyword>
<proteinExistence type="predicted"/>
<dbReference type="InterPro" id="IPR029062">
    <property type="entry name" value="Class_I_gatase-like"/>
</dbReference>
<dbReference type="GO" id="GO:0005634">
    <property type="term" value="C:nucleus"/>
    <property type="evidence" value="ECO:0007669"/>
    <property type="project" value="TreeGrafter"/>
</dbReference>
<dbReference type="EMBL" id="JAACJP010000010">
    <property type="protein sequence ID" value="KAF5381610.1"/>
    <property type="molecule type" value="Genomic_DNA"/>
</dbReference>
<accession>A0A8H5HE99</accession>
<dbReference type="CDD" id="cd01741">
    <property type="entry name" value="GATase1_1"/>
    <property type="match status" value="1"/>
</dbReference>
<feature type="domain" description="Glutamine amidotransferase" evidence="1">
    <location>
        <begin position="53"/>
        <end position="210"/>
    </location>
</feature>
<dbReference type="Proteomes" id="UP000565441">
    <property type="component" value="Unassembled WGS sequence"/>
</dbReference>
<evidence type="ECO:0000259" key="1">
    <source>
        <dbReference type="Pfam" id="PF00117"/>
    </source>
</evidence>
<sequence>MSKKLALLVSGKLPEGVRATYRDYSVVFKDFLRCSLPKDVEFTLDPYDVVNKMEYPSDEQLDAYYDGIIYTGSAASAYEDIEWINKLVAFSARVVNEKPHIKIIGICFGHQILARALGGECVPNNGLWEVGPTPVDLTDLGRRLFGVDTLSIQQMHRDHVPAVPPTFHLLGSTAVSYNQGMVRFAPGTRPEQQNLDNVHVITFQGHPEFAEGIVTGIVAGRVKAGVISAELAADVERRKNWRHDGIEVLGKAIWGVLGVKH</sequence>
<reference evidence="2 3" key="1">
    <citation type="journal article" date="2020" name="ISME J.">
        <title>Uncovering the hidden diversity of litter-decomposition mechanisms in mushroom-forming fungi.</title>
        <authorList>
            <person name="Floudas D."/>
            <person name="Bentzer J."/>
            <person name="Ahren D."/>
            <person name="Johansson T."/>
            <person name="Persson P."/>
            <person name="Tunlid A."/>
        </authorList>
    </citation>
    <scope>NUCLEOTIDE SEQUENCE [LARGE SCALE GENOMIC DNA]</scope>
    <source>
        <strain evidence="2 3">CBS 661.87</strain>
    </source>
</reference>
<evidence type="ECO:0000313" key="2">
    <source>
        <dbReference type="EMBL" id="KAF5381610.1"/>
    </source>
</evidence>
<dbReference type="PANTHER" id="PTHR42695">
    <property type="entry name" value="GLUTAMINE AMIDOTRANSFERASE YLR126C-RELATED"/>
    <property type="match status" value="1"/>
</dbReference>
<dbReference type="SUPFAM" id="SSF52317">
    <property type="entry name" value="Class I glutamine amidotransferase-like"/>
    <property type="match status" value="1"/>
</dbReference>
<organism evidence="2 3">
    <name type="scientific">Tricholomella constricta</name>
    <dbReference type="NCBI Taxonomy" id="117010"/>
    <lineage>
        <taxon>Eukaryota</taxon>
        <taxon>Fungi</taxon>
        <taxon>Dikarya</taxon>
        <taxon>Basidiomycota</taxon>
        <taxon>Agaricomycotina</taxon>
        <taxon>Agaricomycetes</taxon>
        <taxon>Agaricomycetidae</taxon>
        <taxon>Agaricales</taxon>
        <taxon>Tricholomatineae</taxon>
        <taxon>Lyophyllaceae</taxon>
        <taxon>Tricholomella</taxon>
    </lineage>
</organism>
<dbReference type="InterPro" id="IPR044992">
    <property type="entry name" value="ChyE-like"/>
</dbReference>
<name>A0A8H5HE99_9AGAR</name>
<dbReference type="PANTHER" id="PTHR42695:SF5">
    <property type="entry name" value="GLUTAMINE AMIDOTRANSFERASE YLR126C-RELATED"/>
    <property type="match status" value="1"/>
</dbReference>
<comment type="caution">
    <text evidence="2">The sequence shown here is derived from an EMBL/GenBank/DDBJ whole genome shotgun (WGS) entry which is preliminary data.</text>
</comment>
<dbReference type="AlphaFoldDB" id="A0A8H5HE99"/>
<protein>
    <recommendedName>
        <fullName evidence="1">Glutamine amidotransferase domain-containing protein</fullName>
    </recommendedName>
</protein>